<dbReference type="PROSITE" id="PS50885">
    <property type="entry name" value="HAMP"/>
    <property type="match status" value="1"/>
</dbReference>
<reference evidence="15" key="2">
    <citation type="submission" date="2020-07" db="EMBL/GenBank/DDBJ databases">
        <authorList>
            <person name="Pettersson B.M.F."/>
            <person name="Behra P.R.K."/>
            <person name="Ramesh M."/>
            <person name="Das S."/>
            <person name="Dasgupta S."/>
            <person name="Kirsebom L.A."/>
        </authorList>
    </citation>
    <scope>NUCLEOTIDE SEQUENCE</scope>
    <source>
        <strain evidence="15">CCUG 55640</strain>
    </source>
</reference>
<reference evidence="15" key="3">
    <citation type="journal article" date="2022" name="BMC Genomics">
        <title>Comparative genome analysis of mycobacteria focusing on tRNA and non-coding RNA.</title>
        <authorList>
            <person name="Behra P.R.K."/>
            <person name="Pettersson B.M.F."/>
            <person name="Ramesh M."/>
            <person name="Das S."/>
            <person name="Dasgupta S."/>
            <person name="Kirsebom L.A."/>
        </authorList>
    </citation>
    <scope>NUCLEOTIDE SEQUENCE</scope>
    <source>
        <strain evidence="15">CCUG 55640</strain>
    </source>
</reference>
<dbReference type="Pfam" id="PF00672">
    <property type="entry name" value="HAMP"/>
    <property type="match status" value="1"/>
</dbReference>
<dbReference type="EC" id="2.7.13.3" evidence="4"/>
<dbReference type="RefSeq" id="WP_083137371.1">
    <property type="nucleotide sequence ID" value="NZ_JACKVH010000029.1"/>
</dbReference>
<dbReference type="CDD" id="cd06225">
    <property type="entry name" value="HAMP"/>
    <property type="match status" value="1"/>
</dbReference>
<comment type="caution">
    <text evidence="15">The sequence shown here is derived from an EMBL/GenBank/DDBJ whole genome shotgun (WGS) entry which is preliminary data.</text>
</comment>
<evidence type="ECO:0000256" key="10">
    <source>
        <dbReference type="ARBA" id="ARBA00023012"/>
    </source>
</evidence>
<dbReference type="Pfam" id="PF02518">
    <property type="entry name" value="HATPase_c"/>
    <property type="match status" value="1"/>
</dbReference>
<evidence type="ECO:0000259" key="13">
    <source>
        <dbReference type="PROSITE" id="PS50109"/>
    </source>
</evidence>
<dbReference type="InterPro" id="IPR036097">
    <property type="entry name" value="HisK_dim/P_sf"/>
</dbReference>
<dbReference type="EMBL" id="JACKVH010000029">
    <property type="protein sequence ID" value="MCV7381935.1"/>
    <property type="molecule type" value="Genomic_DNA"/>
</dbReference>
<keyword evidence="6" id="KW-0808">Transferase</keyword>
<name>A0AA41XU71_9MYCO</name>
<evidence type="ECO:0000256" key="4">
    <source>
        <dbReference type="ARBA" id="ARBA00012438"/>
    </source>
</evidence>
<evidence type="ECO:0000256" key="11">
    <source>
        <dbReference type="ARBA" id="ARBA00023136"/>
    </source>
</evidence>
<feature type="domain" description="Histidine kinase" evidence="13">
    <location>
        <begin position="284"/>
        <end position="502"/>
    </location>
</feature>
<dbReference type="InterPro" id="IPR050428">
    <property type="entry name" value="TCS_sensor_his_kinase"/>
</dbReference>
<evidence type="ECO:0000256" key="6">
    <source>
        <dbReference type="ARBA" id="ARBA00022679"/>
    </source>
</evidence>
<feature type="transmembrane region" description="Helical" evidence="12">
    <location>
        <begin position="189"/>
        <end position="210"/>
    </location>
</feature>
<evidence type="ECO:0000256" key="2">
    <source>
        <dbReference type="ARBA" id="ARBA00001968"/>
    </source>
</evidence>
<feature type="domain" description="HAMP" evidence="14">
    <location>
        <begin position="207"/>
        <end position="269"/>
    </location>
</feature>
<accession>A0AA41XU71</accession>
<dbReference type="SMART" id="SM00304">
    <property type="entry name" value="HAMP"/>
    <property type="match status" value="1"/>
</dbReference>
<dbReference type="AlphaFoldDB" id="A0AA41XU71"/>
<evidence type="ECO:0000256" key="7">
    <source>
        <dbReference type="ARBA" id="ARBA00022692"/>
    </source>
</evidence>
<dbReference type="Proteomes" id="UP000192319">
    <property type="component" value="Unassembled WGS sequence"/>
</dbReference>
<evidence type="ECO:0000256" key="1">
    <source>
        <dbReference type="ARBA" id="ARBA00000085"/>
    </source>
</evidence>
<keyword evidence="11 12" id="KW-0472">Membrane</keyword>
<dbReference type="EMBL" id="MVHD01000009">
    <property type="protein sequence ID" value="OQZ91510.1"/>
    <property type="molecule type" value="Genomic_DNA"/>
</dbReference>
<dbReference type="Proteomes" id="UP001141650">
    <property type="component" value="Unassembled WGS sequence"/>
</dbReference>
<dbReference type="PROSITE" id="PS50109">
    <property type="entry name" value="HIS_KIN"/>
    <property type="match status" value="1"/>
</dbReference>
<evidence type="ECO:0000313" key="18">
    <source>
        <dbReference type="Proteomes" id="UP001141650"/>
    </source>
</evidence>
<dbReference type="FunFam" id="3.30.565.10:FF:000006">
    <property type="entry name" value="Sensor histidine kinase WalK"/>
    <property type="match status" value="1"/>
</dbReference>
<evidence type="ECO:0000256" key="9">
    <source>
        <dbReference type="ARBA" id="ARBA00022989"/>
    </source>
</evidence>
<dbReference type="Gene3D" id="1.10.287.130">
    <property type="match status" value="1"/>
</dbReference>
<dbReference type="InterPro" id="IPR005467">
    <property type="entry name" value="His_kinase_dom"/>
</dbReference>
<evidence type="ECO:0000256" key="12">
    <source>
        <dbReference type="SAM" id="Phobius"/>
    </source>
</evidence>
<comment type="cofactor">
    <cofactor evidence="2">
        <name>a divalent metal cation</name>
        <dbReference type="ChEBI" id="CHEBI:60240"/>
    </cofactor>
</comment>
<dbReference type="PANTHER" id="PTHR45436:SF5">
    <property type="entry name" value="SENSOR HISTIDINE KINASE TRCS"/>
    <property type="match status" value="1"/>
</dbReference>
<reference evidence="16 17" key="1">
    <citation type="submission" date="2017-02" db="EMBL/GenBank/DDBJ databases">
        <title>The new phylogeny of genus Mycobacterium.</title>
        <authorList>
            <person name="Tortoli E."/>
            <person name="Trovato A."/>
            <person name="Cirillo D.M."/>
        </authorList>
    </citation>
    <scope>NUCLEOTIDE SEQUENCE [LARGE SCALE GENOMIC DNA]</scope>
    <source>
        <strain evidence="16 17">DSM 45230</strain>
    </source>
</reference>
<keyword evidence="8 15" id="KW-0418">Kinase</keyword>
<dbReference type="SUPFAM" id="SSF55874">
    <property type="entry name" value="ATPase domain of HSP90 chaperone/DNA topoisomerase II/histidine kinase"/>
    <property type="match status" value="1"/>
</dbReference>
<dbReference type="CDD" id="cd00075">
    <property type="entry name" value="HATPase"/>
    <property type="match status" value="1"/>
</dbReference>
<feature type="transmembrane region" description="Helical" evidence="12">
    <location>
        <begin position="24"/>
        <end position="47"/>
    </location>
</feature>
<evidence type="ECO:0000313" key="17">
    <source>
        <dbReference type="Proteomes" id="UP000192319"/>
    </source>
</evidence>
<evidence type="ECO:0000256" key="5">
    <source>
        <dbReference type="ARBA" id="ARBA00022553"/>
    </source>
</evidence>
<protein>
    <recommendedName>
        <fullName evidence="4">histidine kinase</fullName>
        <ecNumber evidence="4">2.7.13.3</ecNumber>
    </recommendedName>
</protein>
<dbReference type="InterPro" id="IPR003660">
    <property type="entry name" value="HAMP_dom"/>
</dbReference>
<dbReference type="SMART" id="SM00387">
    <property type="entry name" value="HATPase_c"/>
    <property type="match status" value="1"/>
</dbReference>
<evidence type="ECO:0000259" key="14">
    <source>
        <dbReference type="PROSITE" id="PS50885"/>
    </source>
</evidence>
<gene>
    <name evidence="16" type="ORF">BST11_07845</name>
    <name evidence="15" type="ORF">H7K38_25305</name>
</gene>
<dbReference type="InterPro" id="IPR003661">
    <property type="entry name" value="HisK_dim/P_dom"/>
</dbReference>
<evidence type="ECO:0000313" key="16">
    <source>
        <dbReference type="EMBL" id="OQZ91510.1"/>
    </source>
</evidence>
<evidence type="ECO:0000256" key="8">
    <source>
        <dbReference type="ARBA" id="ARBA00022777"/>
    </source>
</evidence>
<dbReference type="Pfam" id="PF00512">
    <property type="entry name" value="HisKA"/>
    <property type="match status" value="1"/>
</dbReference>
<dbReference type="GO" id="GO:0005509">
    <property type="term" value="F:calcium ion binding"/>
    <property type="evidence" value="ECO:0007669"/>
    <property type="project" value="UniProtKB-ARBA"/>
</dbReference>
<dbReference type="GO" id="GO:0005886">
    <property type="term" value="C:plasma membrane"/>
    <property type="evidence" value="ECO:0007669"/>
    <property type="project" value="UniProtKB-SubCell"/>
</dbReference>
<dbReference type="InterPro" id="IPR003594">
    <property type="entry name" value="HATPase_dom"/>
</dbReference>
<keyword evidence="5" id="KW-0597">Phosphoprotein</keyword>
<dbReference type="InterPro" id="IPR036890">
    <property type="entry name" value="HATPase_C_sf"/>
</dbReference>
<evidence type="ECO:0000313" key="15">
    <source>
        <dbReference type="EMBL" id="MCV7381935.1"/>
    </source>
</evidence>
<dbReference type="SUPFAM" id="SSF47384">
    <property type="entry name" value="Homodimeric domain of signal transducing histidine kinase"/>
    <property type="match status" value="1"/>
</dbReference>
<dbReference type="Gene3D" id="6.10.340.10">
    <property type="match status" value="1"/>
</dbReference>
<dbReference type="SMART" id="SM00388">
    <property type="entry name" value="HisKA"/>
    <property type="match status" value="1"/>
</dbReference>
<dbReference type="Gene3D" id="3.30.565.10">
    <property type="entry name" value="Histidine kinase-like ATPase, C-terminal domain"/>
    <property type="match status" value="1"/>
</dbReference>
<organism evidence="15 18">
    <name type="scientific">Mycobacterium alsense</name>
    <dbReference type="NCBI Taxonomy" id="324058"/>
    <lineage>
        <taxon>Bacteria</taxon>
        <taxon>Bacillati</taxon>
        <taxon>Actinomycetota</taxon>
        <taxon>Actinomycetes</taxon>
        <taxon>Mycobacteriales</taxon>
        <taxon>Mycobacteriaceae</taxon>
        <taxon>Mycobacterium</taxon>
    </lineage>
</organism>
<keyword evidence="10" id="KW-0902">Two-component regulatory system</keyword>
<dbReference type="InterPro" id="IPR004358">
    <property type="entry name" value="Sig_transdc_His_kin-like_C"/>
</dbReference>
<dbReference type="PANTHER" id="PTHR45436">
    <property type="entry name" value="SENSOR HISTIDINE KINASE YKOH"/>
    <property type="match status" value="1"/>
</dbReference>
<dbReference type="PRINTS" id="PR00344">
    <property type="entry name" value="BCTRLSENSOR"/>
</dbReference>
<dbReference type="CDD" id="cd00082">
    <property type="entry name" value="HisKA"/>
    <property type="match status" value="1"/>
</dbReference>
<keyword evidence="17" id="KW-1185">Reference proteome</keyword>
<evidence type="ECO:0000256" key="3">
    <source>
        <dbReference type="ARBA" id="ARBA00004236"/>
    </source>
</evidence>
<keyword evidence="9 12" id="KW-1133">Transmembrane helix</keyword>
<dbReference type="FunFam" id="1.10.287.130:FF:000001">
    <property type="entry name" value="Two-component sensor histidine kinase"/>
    <property type="match status" value="1"/>
</dbReference>
<keyword evidence="7 12" id="KW-0812">Transmembrane</keyword>
<dbReference type="GO" id="GO:0000155">
    <property type="term" value="F:phosphorelay sensor kinase activity"/>
    <property type="evidence" value="ECO:0007669"/>
    <property type="project" value="InterPro"/>
</dbReference>
<sequence>MTRRRNTVSRNLPRWFPHSLRRQLLLGVLTIVSVVLVSVGVVSVLSLRSYVTAMSDADVDQSLDALSNSYTRFRNSQHSLVRPEDRPISQAMLEFTDQTPGNVIAVLRGGVVIGSAVFSEAEARPAPPDVVAALEGQRWPDAPPRTVQLGSLGSYRVDSRVDGPDQLIVGVSLARAEQIIVRKQLTTTALVTAALVLTAALTVWVVGYTLRPLRRLASTAAEVAAMPLTDGDQRISVRVLPRDTDPNNEVGIVGHTLNRLLENVDSALAHRAESDLRMRQFITDASHELRTPLAAIQGYAELTRQDSSELPPTTEYALARIESEAQRMALLVDELLLLSRLGEGQDLQTEDVDLADLVVNAVNDAAVASPVHNWVKDLPDEPVWVRGDHDRLYQLVSNLLSNARLHTPPGVTVTTGITRHRNGTDEPHAELTVADDGPGIDADLLPRLFERFVRADTSRYSGSGIGLGLAIVSSIVKAHHGSVTAESSDGRTVFRVRLPMISGPGPGPDNT</sequence>
<proteinExistence type="predicted"/>
<comment type="subcellular location">
    <subcellularLocation>
        <location evidence="3">Cell membrane</location>
    </subcellularLocation>
</comment>
<comment type="catalytic activity">
    <reaction evidence="1">
        <text>ATP + protein L-histidine = ADP + protein N-phospho-L-histidine.</text>
        <dbReference type="EC" id="2.7.13.3"/>
    </reaction>
</comment>